<proteinExistence type="predicted"/>
<evidence type="ECO:0000256" key="1">
    <source>
        <dbReference type="SAM" id="MobiDB-lite"/>
    </source>
</evidence>
<protein>
    <submittedName>
        <fullName evidence="2">Uncharacterized protein</fullName>
    </submittedName>
</protein>
<name>R0L4J8_ANAPL</name>
<dbReference type="AlphaFoldDB" id="R0L4J8"/>
<evidence type="ECO:0000313" key="2">
    <source>
        <dbReference type="EMBL" id="EOB00524.1"/>
    </source>
</evidence>
<sequence>MWYKIPRQEQCRCALNHQAARHQPNTLWMETRAYFSQAGAALQCGDKLGAGGSPNTCTRHPKPTLPGSERSRQSMGLVTEPHESLCKVEESASFSEVSTDLSIPLGIVNGKRTNQLKQQQIFGSLVLSPGMAYHQYWQ</sequence>
<gene>
    <name evidence="2" type="ORF">Anapl_17795</name>
</gene>
<accession>R0L4J8</accession>
<dbReference type="Proteomes" id="UP000296049">
    <property type="component" value="Unassembled WGS sequence"/>
</dbReference>
<feature type="region of interest" description="Disordered" evidence="1">
    <location>
        <begin position="51"/>
        <end position="77"/>
    </location>
</feature>
<keyword evidence="3" id="KW-1185">Reference proteome</keyword>
<evidence type="ECO:0000313" key="3">
    <source>
        <dbReference type="Proteomes" id="UP000296049"/>
    </source>
</evidence>
<organism evidence="2 3">
    <name type="scientific">Anas platyrhynchos</name>
    <name type="common">Mallard</name>
    <name type="synonym">Anas boschas</name>
    <dbReference type="NCBI Taxonomy" id="8839"/>
    <lineage>
        <taxon>Eukaryota</taxon>
        <taxon>Metazoa</taxon>
        <taxon>Chordata</taxon>
        <taxon>Craniata</taxon>
        <taxon>Vertebrata</taxon>
        <taxon>Euteleostomi</taxon>
        <taxon>Archelosauria</taxon>
        <taxon>Archosauria</taxon>
        <taxon>Dinosauria</taxon>
        <taxon>Saurischia</taxon>
        <taxon>Theropoda</taxon>
        <taxon>Coelurosauria</taxon>
        <taxon>Aves</taxon>
        <taxon>Neognathae</taxon>
        <taxon>Galloanserae</taxon>
        <taxon>Anseriformes</taxon>
        <taxon>Anatidae</taxon>
        <taxon>Anatinae</taxon>
        <taxon>Anas</taxon>
    </lineage>
</organism>
<reference evidence="3" key="1">
    <citation type="journal article" date="2013" name="Nat. Genet.">
        <title>The duck genome and transcriptome provide insight into an avian influenza virus reservoir species.</title>
        <authorList>
            <person name="Huang Y."/>
            <person name="Li Y."/>
            <person name="Burt D.W."/>
            <person name="Chen H."/>
            <person name="Zhang Y."/>
            <person name="Qian W."/>
            <person name="Kim H."/>
            <person name="Gan S."/>
            <person name="Zhao Y."/>
            <person name="Li J."/>
            <person name="Yi K."/>
            <person name="Feng H."/>
            <person name="Zhu P."/>
            <person name="Li B."/>
            <person name="Liu Q."/>
            <person name="Fairley S."/>
            <person name="Magor K.E."/>
            <person name="Du Z."/>
            <person name="Hu X."/>
            <person name="Goodman L."/>
            <person name="Tafer H."/>
            <person name="Vignal A."/>
            <person name="Lee T."/>
            <person name="Kim K.W."/>
            <person name="Sheng Z."/>
            <person name="An Y."/>
            <person name="Searle S."/>
            <person name="Herrero J."/>
            <person name="Groenen M.A."/>
            <person name="Crooijmans R.P."/>
            <person name="Faraut T."/>
            <person name="Cai Q."/>
            <person name="Webster R.G."/>
            <person name="Aldridge J.R."/>
            <person name="Warren W.C."/>
            <person name="Bartschat S."/>
            <person name="Kehr S."/>
            <person name="Marz M."/>
            <person name="Stadler P.F."/>
            <person name="Smith J."/>
            <person name="Kraus R.H."/>
            <person name="Zhao Y."/>
            <person name="Ren L."/>
            <person name="Fei J."/>
            <person name="Morisson M."/>
            <person name="Kaiser P."/>
            <person name="Griffin D.K."/>
            <person name="Rao M."/>
            <person name="Pitel F."/>
            <person name="Wang J."/>
            <person name="Li N."/>
        </authorList>
    </citation>
    <scope>NUCLEOTIDE SEQUENCE [LARGE SCALE GENOMIC DNA]</scope>
</reference>
<dbReference type="EMBL" id="KB743188">
    <property type="protein sequence ID" value="EOB00524.1"/>
    <property type="molecule type" value="Genomic_DNA"/>
</dbReference>